<evidence type="ECO:0000313" key="9">
    <source>
        <dbReference type="Proteomes" id="UP000184096"/>
    </source>
</evidence>
<dbReference type="PROSITE" id="PS00211">
    <property type="entry name" value="ABC_TRANSPORTER_1"/>
    <property type="match status" value="1"/>
</dbReference>
<keyword evidence="9" id="KW-1185">Reference proteome</keyword>
<evidence type="ECO:0000256" key="3">
    <source>
        <dbReference type="ARBA" id="ARBA00022741"/>
    </source>
</evidence>
<evidence type="ECO:0000259" key="7">
    <source>
        <dbReference type="PROSITE" id="PS50893"/>
    </source>
</evidence>
<dbReference type="InterPro" id="IPR052156">
    <property type="entry name" value="BCAA_Transport_ATP-bd_LivF"/>
</dbReference>
<dbReference type="Pfam" id="PF00005">
    <property type="entry name" value="ABC_tran"/>
    <property type="match status" value="1"/>
</dbReference>
<evidence type="ECO:0000256" key="6">
    <source>
        <dbReference type="ARBA" id="ARBA00024722"/>
    </source>
</evidence>
<dbReference type="InterPro" id="IPR003439">
    <property type="entry name" value="ABC_transporter-like_ATP-bd"/>
</dbReference>
<dbReference type="AlphaFoldDB" id="A0A1M7UF36"/>
<keyword evidence="2" id="KW-0813">Transport</keyword>
<proteinExistence type="inferred from homology"/>
<accession>A0A1M7UF36</accession>
<evidence type="ECO:0000256" key="1">
    <source>
        <dbReference type="ARBA" id="ARBA00005417"/>
    </source>
</evidence>
<name>A0A1M7UF36_9BRAD</name>
<dbReference type="GO" id="GO:0016887">
    <property type="term" value="F:ATP hydrolysis activity"/>
    <property type="evidence" value="ECO:0007669"/>
    <property type="project" value="InterPro"/>
</dbReference>
<comment type="similarity">
    <text evidence="1">Belongs to the ABC transporter superfamily.</text>
</comment>
<feature type="domain" description="ABC transporter" evidence="7">
    <location>
        <begin position="4"/>
        <end position="235"/>
    </location>
</feature>
<dbReference type="InterPro" id="IPR027417">
    <property type="entry name" value="P-loop_NTPase"/>
</dbReference>
<gene>
    <name evidence="8" type="ORF">SAMN05444170_4769</name>
</gene>
<dbReference type="SUPFAM" id="SSF52540">
    <property type="entry name" value="P-loop containing nucleoside triphosphate hydrolases"/>
    <property type="match status" value="1"/>
</dbReference>
<protein>
    <submittedName>
        <fullName evidence="8">Amino acid/amide ABC transporter ATP-binding protein 2, HAAT family</fullName>
    </submittedName>
</protein>
<reference evidence="9" key="1">
    <citation type="submission" date="2016-11" db="EMBL/GenBank/DDBJ databases">
        <authorList>
            <person name="Varghese N."/>
            <person name="Submissions S."/>
        </authorList>
    </citation>
    <scope>NUCLEOTIDE SEQUENCE [LARGE SCALE GENOMIC DNA]</scope>
    <source>
        <strain evidence="9">GAS401</strain>
    </source>
</reference>
<dbReference type="RefSeq" id="WP_072821532.1">
    <property type="nucleotide sequence ID" value="NZ_LT670849.1"/>
</dbReference>
<dbReference type="PROSITE" id="PS50893">
    <property type="entry name" value="ABC_TRANSPORTER_2"/>
    <property type="match status" value="1"/>
</dbReference>
<dbReference type="GO" id="GO:0015658">
    <property type="term" value="F:branched-chain amino acid transmembrane transporter activity"/>
    <property type="evidence" value="ECO:0007669"/>
    <property type="project" value="TreeGrafter"/>
</dbReference>
<organism evidence="8 9">
    <name type="scientific">Bradyrhizobium erythrophlei</name>
    <dbReference type="NCBI Taxonomy" id="1437360"/>
    <lineage>
        <taxon>Bacteria</taxon>
        <taxon>Pseudomonadati</taxon>
        <taxon>Pseudomonadota</taxon>
        <taxon>Alphaproteobacteria</taxon>
        <taxon>Hyphomicrobiales</taxon>
        <taxon>Nitrobacteraceae</taxon>
        <taxon>Bradyrhizobium</taxon>
    </lineage>
</organism>
<keyword evidence="3" id="KW-0547">Nucleotide-binding</keyword>
<dbReference type="PANTHER" id="PTHR43820:SF4">
    <property type="entry name" value="HIGH-AFFINITY BRANCHED-CHAIN AMINO ACID TRANSPORT ATP-BINDING PROTEIN LIVF"/>
    <property type="match status" value="1"/>
</dbReference>
<dbReference type="PANTHER" id="PTHR43820">
    <property type="entry name" value="HIGH-AFFINITY BRANCHED-CHAIN AMINO ACID TRANSPORT ATP-BINDING PROTEIN LIVF"/>
    <property type="match status" value="1"/>
</dbReference>
<dbReference type="CDD" id="cd03224">
    <property type="entry name" value="ABC_TM1139_LivF_branched"/>
    <property type="match status" value="1"/>
</dbReference>
<evidence type="ECO:0000256" key="5">
    <source>
        <dbReference type="ARBA" id="ARBA00022970"/>
    </source>
</evidence>
<evidence type="ECO:0000313" key="8">
    <source>
        <dbReference type="EMBL" id="SHN81564.1"/>
    </source>
</evidence>
<dbReference type="EMBL" id="LT670849">
    <property type="protein sequence ID" value="SHN81564.1"/>
    <property type="molecule type" value="Genomic_DNA"/>
</dbReference>
<dbReference type="Gene3D" id="3.40.50.300">
    <property type="entry name" value="P-loop containing nucleotide triphosphate hydrolases"/>
    <property type="match status" value="1"/>
</dbReference>
<dbReference type="Proteomes" id="UP000184096">
    <property type="component" value="Chromosome I"/>
</dbReference>
<dbReference type="GO" id="GO:0005524">
    <property type="term" value="F:ATP binding"/>
    <property type="evidence" value="ECO:0007669"/>
    <property type="project" value="UniProtKB-KW"/>
</dbReference>
<dbReference type="InterPro" id="IPR017871">
    <property type="entry name" value="ABC_transporter-like_CS"/>
</dbReference>
<evidence type="ECO:0000256" key="4">
    <source>
        <dbReference type="ARBA" id="ARBA00022840"/>
    </source>
</evidence>
<dbReference type="OrthoDB" id="9806149at2"/>
<comment type="function">
    <text evidence="6">Involved in beta-(1--&gt;2)glucan export. Transmembrane domains (TMD) form a pore in the inner membrane and the ATP-binding domain (NBD) is responsible for energy generation.</text>
</comment>
<keyword evidence="5" id="KW-0029">Amino-acid transport</keyword>
<evidence type="ECO:0000256" key="2">
    <source>
        <dbReference type="ARBA" id="ARBA00022448"/>
    </source>
</evidence>
<sequence>MPLLELKSLAIGYGHHRVLEDINLTLQRGEIVTLLGANGAGKSTLAKAVSGLLRPQAGSILLEGEAIETLSPAMRLQRGIAHVPEGRQIFAGMTVAENLALGGYAVSKADAAAQLETVGSLFPVLRERMNDIAGNFSGGQQQMLAIARGLMAKPKILLLDEPSLGVAPLLVAEIFRLIVALRQQGITILLAEQNAKAALSIADRGYVFENGRITLSGVAKDLLESKEIAERYLGMSGTTEASDAAGAALAAKLRGVMFGAE</sequence>
<dbReference type="InterPro" id="IPR003593">
    <property type="entry name" value="AAA+_ATPase"/>
</dbReference>
<dbReference type="SMART" id="SM00382">
    <property type="entry name" value="AAA"/>
    <property type="match status" value="1"/>
</dbReference>
<keyword evidence="4 8" id="KW-0067">ATP-binding</keyword>
<dbReference type="GO" id="GO:0015807">
    <property type="term" value="P:L-amino acid transport"/>
    <property type="evidence" value="ECO:0007669"/>
    <property type="project" value="TreeGrafter"/>
</dbReference>